<dbReference type="eggNOG" id="ENOG502ZYVB">
    <property type="taxonomic scope" value="Bacteria"/>
</dbReference>
<evidence type="ECO:0008006" key="3">
    <source>
        <dbReference type="Google" id="ProtNLM"/>
    </source>
</evidence>
<proteinExistence type="predicted"/>
<sequence>MNQSPISEPTDTAFGRRDYYRKRFDLPASVEPYANRIIVKVGAIAAITMPEILGKWVLEALVARGTESGPVILHTRTRRWTFLLEPDIAFEDYELYAEMYRRSVTIAPVGASVALPAPTDPEDGYRTWKVLPPSMFRPSAALLVEIIRDCARQHRGGNE</sequence>
<dbReference type="PATRIC" id="fig|1415166.3.peg.113"/>
<dbReference type="AlphaFoldDB" id="W5T6K6"/>
<dbReference type="Proteomes" id="UP000019150">
    <property type="component" value="Chromosome"/>
</dbReference>
<keyword evidence="2" id="KW-1185">Reference proteome</keyword>
<evidence type="ECO:0000313" key="1">
    <source>
        <dbReference type="EMBL" id="AHH14935.1"/>
    </source>
</evidence>
<organism evidence="1 2">
    <name type="scientific">Nocardia nova SH22a</name>
    <dbReference type="NCBI Taxonomy" id="1415166"/>
    <lineage>
        <taxon>Bacteria</taxon>
        <taxon>Bacillati</taxon>
        <taxon>Actinomycetota</taxon>
        <taxon>Actinomycetes</taxon>
        <taxon>Mycobacteriales</taxon>
        <taxon>Nocardiaceae</taxon>
        <taxon>Nocardia</taxon>
    </lineage>
</organism>
<gene>
    <name evidence="1" type="ORF">NONO_c01150</name>
</gene>
<dbReference type="HOGENOM" id="CLU_135592_0_0_11"/>
<protein>
    <recommendedName>
        <fullName evidence="3">DNA-directed RNA polymerase subunit beta</fullName>
    </recommendedName>
</protein>
<reference evidence="1 2" key="1">
    <citation type="journal article" date="2014" name="Appl. Environ. Microbiol.">
        <title>Insights into the Microbial Degradation of Rubber and Gutta-Percha by Analysis of the Complete Genome of Nocardia nova SH22a.</title>
        <authorList>
            <person name="Luo Q."/>
            <person name="Hiessl S."/>
            <person name="Poehlein A."/>
            <person name="Daniel R."/>
            <person name="Steinbuchel A."/>
        </authorList>
    </citation>
    <scope>NUCLEOTIDE SEQUENCE [LARGE SCALE GENOMIC DNA]</scope>
    <source>
        <strain evidence="1">SH22a</strain>
    </source>
</reference>
<dbReference type="STRING" id="1415166.NONO_c01150"/>
<evidence type="ECO:0000313" key="2">
    <source>
        <dbReference type="Proteomes" id="UP000019150"/>
    </source>
</evidence>
<dbReference type="EMBL" id="CP006850">
    <property type="protein sequence ID" value="AHH14935.1"/>
    <property type="molecule type" value="Genomic_DNA"/>
</dbReference>
<accession>W5T6K6</accession>
<name>W5T6K6_9NOCA</name>
<dbReference type="KEGG" id="nno:NONO_c01150"/>